<dbReference type="EMBL" id="AEBR01000029">
    <property type="protein sequence ID" value="EFM83274.1"/>
    <property type="molecule type" value="Genomic_DNA"/>
</dbReference>
<evidence type="ECO:0000313" key="2">
    <source>
        <dbReference type="Proteomes" id="UP000004846"/>
    </source>
</evidence>
<comment type="caution">
    <text evidence="1">The sequence shown here is derived from an EMBL/GenBank/DDBJ whole genome shotgun (WGS) entry which is preliminary data.</text>
</comment>
<proteinExistence type="predicted"/>
<reference evidence="1 2" key="1">
    <citation type="submission" date="2010-07" db="EMBL/GenBank/DDBJ databases">
        <authorList>
            <person name="Sid Ahmed O."/>
        </authorList>
    </citation>
    <scope>NUCLEOTIDE SEQUENCE [LARGE SCALE GENOMIC DNA]</scope>
    <source>
        <strain evidence="1 2">TX4248</strain>
    </source>
</reference>
<name>A0A125W7K5_ENTFL</name>
<sequence length="51" mass="5741">MSIVDFSIFLKLFPQAIVQCGKKVHKGEKSFPQGVDTCGRKWLLNELSTKS</sequence>
<evidence type="ECO:0000313" key="1">
    <source>
        <dbReference type="EMBL" id="EFM83274.1"/>
    </source>
</evidence>
<organism evidence="1 2">
    <name type="scientific">Enterococcus faecalis TX4248</name>
    <dbReference type="NCBI Taxonomy" id="749495"/>
    <lineage>
        <taxon>Bacteria</taxon>
        <taxon>Bacillati</taxon>
        <taxon>Bacillota</taxon>
        <taxon>Bacilli</taxon>
        <taxon>Lactobacillales</taxon>
        <taxon>Enterococcaceae</taxon>
        <taxon>Enterococcus</taxon>
    </lineage>
</organism>
<dbReference type="Proteomes" id="UP000004846">
    <property type="component" value="Unassembled WGS sequence"/>
</dbReference>
<accession>A0A125W7K5</accession>
<dbReference type="HOGENOM" id="CLU_3098487_0_0_9"/>
<protein>
    <submittedName>
        <fullName evidence="1">Uncharacterized protein</fullName>
    </submittedName>
</protein>
<dbReference type="AlphaFoldDB" id="A0A125W7K5"/>
<gene>
    <name evidence="1" type="ORF">HMPREF9498_01045</name>
</gene>